<accession>A0A0W4ZDG5</accession>
<feature type="domain" description="LAA1-like C-terminal TPR repeats" evidence="2">
    <location>
        <begin position="1835"/>
        <end position="1971"/>
    </location>
</feature>
<dbReference type="InterPro" id="IPR046837">
    <property type="entry name" value="Laa1/Sip1/HEATR5-like_HEAT"/>
</dbReference>
<gene>
    <name evidence="3" type="ORF">T552_02911</name>
</gene>
<dbReference type="InterPro" id="IPR016024">
    <property type="entry name" value="ARM-type_fold"/>
</dbReference>
<dbReference type="SUPFAM" id="SSF48371">
    <property type="entry name" value="ARM repeat"/>
    <property type="match status" value="3"/>
</dbReference>
<evidence type="ECO:0000256" key="1">
    <source>
        <dbReference type="ARBA" id="ARBA00008304"/>
    </source>
</evidence>
<dbReference type="GeneID" id="28937639"/>
<evidence type="ECO:0000313" key="4">
    <source>
        <dbReference type="Proteomes" id="UP000054454"/>
    </source>
</evidence>
<comment type="similarity">
    <text evidence="1">Belongs to the HEATR5 family.</text>
</comment>
<dbReference type="InterPro" id="IPR057981">
    <property type="entry name" value="TPR_LAA1-like_C"/>
</dbReference>
<dbReference type="GO" id="GO:0016020">
    <property type="term" value="C:membrane"/>
    <property type="evidence" value="ECO:0007669"/>
    <property type="project" value="TreeGrafter"/>
</dbReference>
<dbReference type="RefSeq" id="XP_018224879.1">
    <property type="nucleotide sequence ID" value="XM_018371436.1"/>
</dbReference>
<dbReference type="GO" id="GO:0005794">
    <property type="term" value="C:Golgi apparatus"/>
    <property type="evidence" value="ECO:0007669"/>
    <property type="project" value="TreeGrafter"/>
</dbReference>
<dbReference type="EMBL" id="LFVZ01000013">
    <property type="protein sequence ID" value="KTW26431.1"/>
    <property type="molecule type" value="Genomic_DNA"/>
</dbReference>
<dbReference type="Pfam" id="PF20210">
    <property type="entry name" value="Laa1_Sip1_HTR5"/>
    <property type="match status" value="1"/>
</dbReference>
<dbReference type="InterPro" id="IPR011989">
    <property type="entry name" value="ARM-like"/>
</dbReference>
<keyword evidence="4" id="KW-1185">Reference proteome</keyword>
<dbReference type="GO" id="GO:0030139">
    <property type="term" value="C:endocytic vesicle"/>
    <property type="evidence" value="ECO:0007669"/>
    <property type="project" value="TreeGrafter"/>
</dbReference>
<dbReference type="Proteomes" id="UP000054454">
    <property type="component" value="Unassembled WGS sequence"/>
</dbReference>
<dbReference type="GO" id="GO:0006897">
    <property type="term" value="P:endocytosis"/>
    <property type="evidence" value="ECO:0007669"/>
    <property type="project" value="TreeGrafter"/>
</dbReference>
<dbReference type="GO" id="GO:0042147">
    <property type="term" value="P:retrograde transport, endosome to Golgi"/>
    <property type="evidence" value="ECO:0007669"/>
    <property type="project" value="TreeGrafter"/>
</dbReference>
<dbReference type="InterPro" id="IPR040108">
    <property type="entry name" value="Laa1/Sip1/HEATR5"/>
</dbReference>
<protein>
    <recommendedName>
        <fullName evidence="2">LAA1-like C-terminal TPR repeats domain-containing protein</fullName>
    </recommendedName>
</protein>
<dbReference type="PANTHER" id="PTHR21663">
    <property type="entry name" value="HYPOTHETICAL HEAT DOMAIN-CONTAINING"/>
    <property type="match status" value="1"/>
</dbReference>
<proteinExistence type="inferred from homology"/>
<organism evidence="3 4">
    <name type="scientific">Pneumocystis carinii (strain B80)</name>
    <name type="common">Rat pneumocystis pneumonia agent</name>
    <name type="synonym">Pneumocystis carinii f. sp. carinii</name>
    <dbReference type="NCBI Taxonomy" id="1408658"/>
    <lineage>
        <taxon>Eukaryota</taxon>
        <taxon>Fungi</taxon>
        <taxon>Dikarya</taxon>
        <taxon>Ascomycota</taxon>
        <taxon>Taphrinomycotina</taxon>
        <taxon>Pneumocystomycetes</taxon>
        <taxon>Pneumocystaceae</taxon>
        <taxon>Pneumocystis</taxon>
    </lineage>
</organism>
<dbReference type="Pfam" id="PF25808">
    <property type="entry name" value="TPR_LAA1_C"/>
    <property type="match status" value="1"/>
</dbReference>
<dbReference type="OrthoDB" id="192608at2759"/>
<dbReference type="GO" id="GO:0008104">
    <property type="term" value="P:intracellular protein localization"/>
    <property type="evidence" value="ECO:0007669"/>
    <property type="project" value="TreeGrafter"/>
</dbReference>
<dbReference type="Pfam" id="PF25468">
    <property type="entry name" value="HEAT_HEATR5A"/>
    <property type="match status" value="1"/>
</dbReference>
<sequence>MAIFQIDLTKLECISKEEKEFILFNILLEISEELENFDLEQLNIKQTEILQILFQIIKPEILVPSRIIRNQLGRCFQIFFSRSNSISIFSAFNILLENILLPKIEDYDLHIKWTSLIVLKHIYIASENKLSIHLNDTINAASKIFKISNNIIELRESCFETLSVALNSCKSIIDESKTKKIFKFIKLGLSDKTYIIKLKALMCFKELLKICVPISGCTDIYTIKNITTKFINNPVLSVHDQAAKVLAIALITNSTLNTKDSNFLSEESKEIQSNDSTENEVLPTSPKKYIYSNSNSKNKYIFYLKYISDIYAKHITDPHIERFIISIYLEFLEHFEREWILSHYKFFIKNHIFDIASSINNIKDKQKISTTRNIICRFLSILRKKLDEESQFRALKILNEEYISIWLDKLGFTQAKKVVLTSILSEISRFILTLSNIINTIRESLRDNLLFILNCTSLTIQKYASWCIKCFAITIPNDITYLMIFCLKHIKEFISADINNIDYLLKLRIRGYALALSRLISIGKQNPLYISSDIFSEIFLISCSILKLIINNPIHTILIHVQIAWTLISSLMKLGSSFVRGHLSELFLLWKDTLLNPSINNLPSETNQLETLFLLYTREYALGSIFSFLLHNKELLTTNVLKKISFMLNETNAVLILFSKRQKNSVFLDDNVQLSQEMLENMIHKRILQCYLLIIWKNPEDNTQSELISRLITIFAGPYVTIAKNTLNYQSYYLNSSQNIDGISSFIHLQSFSNYQEICKINNIVLQNYIYVPKDYALINIKNNSNFDSQKNNSLQVYDILSSFDEIPWNQLSIYIEIIDLSILLFGIIFLNQSNKIKESILEQLITFITLSSNIKPFQEKIAVICNSNLAVLGILRFIENNINQINNLKNTRAIDLMEQIAKHGTNSQNPAIKRISCETIGRLTCLQKKQLLPSIKFYIRKIIELNNSDIRSGSALCLGRILNHYKIKVPSSYISKILDILQSLSIDQNSEVCFWALESIAIGIQSFGPSMSSYCLNILNVISKIYNRMDYNINNISITISNLSLRFQILCNLTKCLNAIVNIFGPDLQKNTEAKKLVSVLIKGLLLENNEEVLAEAIYCAQHILLFSSDLLNPYLFVKLLQTNMMSKNKNLARASVKSLYQLMQHDTLSVFKWGENDLDACIWLAYDSNPEIEELKNIIEIWLYHTSDSLQNYWIHLCLKTFERKSSNKIIQKNNKNINRNLKNEESIFKIDENYNSNNIQEKLKRLRWKTQKLILQCINNLLLSMEFYFKKYSSSQISQKILSMSSNISNLIKIGFMASTGKNYHIRFEGLKIIQKIIKIFSPFKDPDFPTLSLLEQYEAQLVSAIIPSFSSDSIPEIAVFAMHICSYFLTSEILKEIPKTGRIIKLLSSALLDINNSKNTISIGDLECSDNSRILLKLSIISVWAELQIASEHKTCLSFIIKPNLALLIPLWITSLRDYTKFCFGTYELSNNLSYLTSQSINFDKIFSNINNDELFEICNKFWINVVYAISILLESNKNIIFKSITWYESNNLNIMKLDKKTNHKKKTSTLFFLLFGICFEALLHSISNKRVINTDKQKLYILSALEKILNISLHNEIIYSDTTFSELVILLKRLLLTEQPIIQILIIRIATSLVNNYPLENQKHLKNNKNYSDQQKNMPNYPSKLHELSEIIILPLILYFQHTNTIINDLKAHEHISNLIIYSLESYIKIIKKFPLIIQYDFYDCTFFIILKLYYNENSYHLIPKILPLVKVLCEDILTISKINRKSYQISQNLIENILDQITRVIQDLPKAWEYGLPLATIIMTITGQILSPKSKSFQKYYSLFTKSPTNDEAKILIHCMKSLLTSFSYMKRYILQSILFASFNIIKKAHLDFKKSAMFDMGTNACNIIIDLIKNISGDNQQYIAMVTIMPILIRFTSNEQLKSSHKKEISFKLLSLMACFSKNFHQVLKKIPKKDSDMLKDLFKYTCSSMPISPETESKFFKKINMN</sequence>
<dbReference type="Gene3D" id="1.25.10.10">
    <property type="entry name" value="Leucine-rich Repeat Variant"/>
    <property type="match status" value="1"/>
</dbReference>
<dbReference type="PANTHER" id="PTHR21663:SF0">
    <property type="entry name" value="HEAT REPEAT-CONTAINING PROTEIN 5B"/>
    <property type="match status" value="1"/>
</dbReference>
<evidence type="ECO:0000313" key="3">
    <source>
        <dbReference type="EMBL" id="KTW26431.1"/>
    </source>
</evidence>
<comment type="caution">
    <text evidence="3">The sequence shown here is derived from an EMBL/GenBank/DDBJ whole genome shotgun (WGS) entry which is preliminary data.</text>
</comment>
<dbReference type="VEuPathDB" id="FungiDB:T552_02911"/>
<reference evidence="4" key="1">
    <citation type="journal article" date="2016" name="Nat. Commun.">
        <title>Genome analysis of three Pneumocystis species reveals adaptation mechanisms to life exclusively in mammalian hosts.</title>
        <authorList>
            <person name="Ma L."/>
            <person name="Chen Z."/>
            <person name="Huang D.W."/>
            <person name="Kutty G."/>
            <person name="Ishihara M."/>
            <person name="Wang H."/>
            <person name="Abouelleil A."/>
            <person name="Bishop L."/>
            <person name="Davey E."/>
            <person name="Deng R."/>
            <person name="Deng X."/>
            <person name="Fan L."/>
            <person name="Fantoni G."/>
            <person name="Fitzgerald M."/>
            <person name="Gogineni E."/>
            <person name="Goldberg J.M."/>
            <person name="Handley G."/>
            <person name="Hu X."/>
            <person name="Huber C."/>
            <person name="Jiao X."/>
            <person name="Jones K."/>
            <person name="Levin J.Z."/>
            <person name="Liu Y."/>
            <person name="Macdonald P."/>
            <person name="Melnikov A."/>
            <person name="Raley C."/>
            <person name="Sassi M."/>
            <person name="Sherman B.T."/>
            <person name="Song X."/>
            <person name="Sykes S."/>
            <person name="Tran B."/>
            <person name="Walsh L."/>
            <person name="Xia Y."/>
            <person name="Yang J."/>
            <person name="Young S."/>
            <person name="Zeng Q."/>
            <person name="Zheng X."/>
            <person name="Stephens R."/>
            <person name="Nusbaum C."/>
            <person name="Birren B.W."/>
            <person name="Azadi P."/>
            <person name="Lempicki R.A."/>
            <person name="Cuomo C.A."/>
            <person name="Kovacs J.A."/>
        </authorList>
    </citation>
    <scope>NUCLEOTIDE SEQUENCE [LARGE SCALE GENOMIC DNA]</scope>
    <source>
        <strain evidence="4">B80</strain>
    </source>
</reference>
<name>A0A0W4ZDG5_PNEC8</name>
<dbReference type="GO" id="GO:0005829">
    <property type="term" value="C:cytosol"/>
    <property type="evidence" value="ECO:0007669"/>
    <property type="project" value="GOC"/>
</dbReference>
<evidence type="ECO:0000259" key="2">
    <source>
        <dbReference type="Pfam" id="PF25808"/>
    </source>
</evidence>